<evidence type="ECO:0000259" key="3">
    <source>
        <dbReference type="Pfam" id="PF14159"/>
    </source>
</evidence>
<dbReference type="InterPro" id="IPR033344">
    <property type="entry name" value="CURT1"/>
</dbReference>
<sequence length="205" mass="23108">MELCTARGISNLPLLHPKHIQLQSFLHSRTQFPFLLKQNRFNSGLRYYSKSSLRSTASEETSTEINPYVANESKIDDVVPSEDNTVVVEKEENYDNQLNEVPQEGSFVDNLQLLKFLEDLDLKLDYEDTYSVLVFGGGGAVALWLAAAVIGAIDSVPVLPKVLELVGLGYSIWFSSRYLIFKKNRDELVSKVEQIKQQVFGSKDT</sequence>
<keyword evidence="2" id="KW-1133">Transmembrane helix</keyword>
<reference evidence="4 5" key="1">
    <citation type="submission" date="2024-12" db="EMBL/GenBank/DDBJ databases">
        <title>The unique morphological basis and parallel evolutionary history of personate flowers in Penstemon.</title>
        <authorList>
            <person name="Depatie T.H."/>
            <person name="Wessinger C.A."/>
        </authorList>
    </citation>
    <scope>NUCLEOTIDE SEQUENCE [LARGE SCALE GENOMIC DNA]</scope>
    <source>
        <strain evidence="4">WTNN_2</strain>
        <tissue evidence="4">Leaf</tissue>
    </source>
</reference>
<evidence type="ECO:0000256" key="1">
    <source>
        <dbReference type="ARBA" id="ARBA00004141"/>
    </source>
</evidence>
<evidence type="ECO:0000256" key="2">
    <source>
        <dbReference type="SAM" id="Phobius"/>
    </source>
</evidence>
<feature type="domain" description="Cyanobacterial aminoacyl-tRNA synthetase CAAD" evidence="3">
    <location>
        <begin position="125"/>
        <end position="201"/>
    </location>
</feature>
<name>A0ABD3TQX0_9LAMI</name>
<dbReference type="Proteomes" id="UP001634393">
    <property type="component" value="Unassembled WGS sequence"/>
</dbReference>
<dbReference type="InterPro" id="IPR025564">
    <property type="entry name" value="CAAD_dom"/>
</dbReference>
<organism evidence="4 5">
    <name type="scientific">Penstemon smallii</name>
    <dbReference type="NCBI Taxonomy" id="265156"/>
    <lineage>
        <taxon>Eukaryota</taxon>
        <taxon>Viridiplantae</taxon>
        <taxon>Streptophyta</taxon>
        <taxon>Embryophyta</taxon>
        <taxon>Tracheophyta</taxon>
        <taxon>Spermatophyta</taxon>
        <taxon>Magnoliopsida</taxon>
        <taxon>eudicotyledons</taxon>
        <taxon>Gunneridae</taxon>
        <taxon>Pentapetalae</taxon>
        <taxon>asterids</taxon>
        <taxon>lamiids</taxon>
        <taxon>Lamiales</taxon>
        <taxon>Plantaginaceae</taxon>
        <taxon>Cheloneae</taxon>
        <taxon>Penstemon</taxon>
    </lineage>
</organism>
<dbReference type="EMBL" id="JBJXBP010000003">
    <property type="protein sequence ID" value="KAL3838633.1"/>
    <property type="molecule type" value="Genomic_DNA"/>
</dbReference>
<evidence type="ECO:0000313" key="4">
    <source>
        <dbReference type="EMBL" id="KAL3838633.1"/>
    </source>
</evidence>
<dbReference type="PANTHER" id="PTHR33222">
    <property type="match status" value="1"/>
</dbReference>
<keyword evidence="2" id="KW-0472">Membrane</keyword>
<feature type="transmembrane region" description="Helical" evidence="2">
    <location>
        <begin position="132"/>
        <end position="153"/>
    </location>
</feature>
<comment type="subcellular location">
    <subcellularLocation>
        <location evidence="1">Membrane</location>
        <topology evidence="1">Multi-pass membrane protein</topology>
    </subcellularLocation>
</comment>
<dbReference type="Pfam" id="PF14159">
    <property type="entry name" value="CAAD"/>
    <property type="match status" value="1"/>
</dbReference>
<protein>
    <recommendedName>
        <fullName evidence="3">Cyanobacterial aminoacyl-tRNA synthetase CAAD domain-containing protein</fullName>
    </recommendedName>
</protein>
<proteinExistence type="predicted"/>
<dbReference type="AlphaFoldDB" id="A0ABD3TQX0"/>
<accession>A0ABD3TQX0</accession>
<gene>
    <name evidence="4" type="ORF">ACJIZ3_023224</name>
</gene>
<evidence type="ECO:0000313" key="5">
    <source>
        <dbReference type="Proteomes" id="UP001634393"/>
    </source>
</evidence>
<feature type="transmembrane region" description="Helical" evidence="2">
    <location>
        <begin position="165"/>
        <end position="181"/>
    </location>
</feature>
<dbReference type="GO" id="GO:0016020">
    <property type="term" value="C:membrane"/>
    <property type="evidence" value="ECO:0007669"/>
    <property type="project" value="UniProtKB-SubCell"/>
</dbReference>
<keyword evidence="5" id="KW-1185">Reference proteome</keyword>
<comment type="caution">
    <text evidence="4">The sequence shown here is derived from an EMBL/GenBank/DDBJ whole genome shotgun (WGS) entry which is preliminary data.</text>
</comment>
<keyword evidence="2" id="KW-0812">Transmembrane</keyword>
<dbReference type="PANTHER" id="PTHR33222:SF2">
    <property type="entry name" value="PROTEIN CURVATURE THYLAKOID 1D, CHLOROPLASTIC"/>
    <property type="match status" value="1"/>
</dbReference>